<reference evidence="1" key="1">
    <citation type="submission" date="2019-02" db="EMBL/GenBank/DDBJ databases">
        <authorList>
            <person name="Gruber-Vodicka R. H."/>
            <person name="Seah K. B. B."/>
        </authorList>
    </citation>
    <scope>NUCLEOTIDE SEQUENCE</scope>
    <source>
        <strain evidence="1">BECK_BZ131</strain>
    </source>
</reference>
<proteinExistence type="predicted"/>
<dbReference type="AlphaFoldDB" id="A0A450TX01"/>
<evidence type="ECO:0000313" key="1">
    <source>
        <dbReference type="EMBL" id="VFJ73721.1"/>
    </source>
</evidence>
<organism evidence="1">
    <name type="scientific">Candidatus Kentrum sp. FW</name>
    <dbReference type="NCBI Taxonomy" id="2126338"/>
    <lineage>
        <taxon>Bacteria</taxon>
        <taxon>Pseudomonadati</taxon>
        <taxon>Pseudomonadota</taxon>
        <taxon>Gammaproteobacteria</taxon>
        <taxon>Candidatus Kentrum</taxon>
    </lineage>
</organism>
<sequence length="39" mass="4470">MTGFKTPEPDLQIAFYHCLREIRGTYFLDALREPGLGRG</sequence>
<dbReference type="EMBL" id="CAADFE010000054">
    <property type="protein sequence ID" value="VFJ73721.1"/>
    <property type="molecule type" value="Genomic_DNA"/>
</dbReference>
<gene>
    <name evidence="1" type="ORF">BECKFW1821C_GA0114237_10545</name>
</gene>
<accession>A0A450TX01</accession>
<protein>
    <submittedName>
        <fullName evidence="1">Uncharacterized protein</fullName>
    </submittedName>
</protein>
<name>A0A450TX01_9GAMM</name>